<keyword evidence="3" id="KW-1185">Reference proteome</keyword>
<evidence type="ECO:0000313" key="3">
    <source>
        <dbReference type="Proteomes" id="UP000319818"/>
    </source>
</evidence>
<sequence length="147" mass="16169">MYGTRTAARTGLATLAALTCVVLSGSMASAAPPDVDPNDYWCFDGEEYLCLFDGDGGPWEGSFTLDPGNEREIDLRDSDSEGDFSDRITSYTNNVDATYRFYDQPEGTDCWDLVFTARPHTQGVFPADADNRADLVVRDREKSNPCA</sequence>
<gene>
    <name evidence="2" type="ORF">FB388_7488</name>
</gene>
<name>A0A543FQC0_9PSEU</name>
<keyword evidence="1" id="KW-0732">Signal</keyword>
<feature type="chain" id="PRO_5021711641" description="Peptidase inhibitor family I36" evidence="1">
    <location>
        <begin position="31"/>
        <end position="147"/>
    </location>
</feature>
<proteinExistence type="predicted"/>
<comment type="caution">
    <text evidence="2">The sequence shown here is derived from an EMBL/GenBank/DDBJ whole genome shotgun (WGS) entry which is preliminary data.</text>
</comment>
<organism evidence="2 3">
    <name type="scientific">Pseudonocardia cypriaca</name>
    <dbReference type="NCBI Taxonomy" id="882449"/>
    <lineage>
        <taxon>Bacteria</taxon>
        <taxon>Bacillati</taxon>
        <taxon>Actinomycetota</taxon>
        <taxon>Actinomycetes</taxon>
        <taxon>Pseudonocardiales</taxon>
        <taxon>Pseudonocardiaceae</taxon>
        <taxon>Pseudonocardia</taxon>
    </lineage>
</organism>
<protein>
    <recommendedName>
        <fullName evidence="4">Peptidase inhibitor family I36</fullName>
    </recommendedName>
</protein>
<accession>A0A543FQC0</accession>
<dbReference type="EMBL" id="VFPH01000003">
    <property type="protein sequence ID" value="TQM36038.1"/>
    <property type="molecule type" value="Genomic_DNA"/>
</dbReference>
<evidence type="ECO:0000256" key="1">
    <source>
        <dbReference type="SAM" id="SignalP"/>
    </source>
</evidence>
<dbReference type="AlphaFoldDB" id="A0A543FQC0"/>
<evidence type="ECO:0008006" key="4">
    <source>
        <dbReference type="Google" id="ProtNLM"/>
    </source>
</evidence>
<dbReference type="Proteomes" id="UP000319818">
    <property type="component" value="Unassembled WGS sequence"/>
</dbReference>
<reference evidence="2 3" key="1">
    <citation type="submission" date="2019-06" db="EMBL/GenBank/DDBJ databases">
        <title>Sequencing the genomes of 1000 actinobacteria strains.</title>
        <authorList>
            <person name="Klenk H.-P."/>
        </authorList>
    </citation>
    <scope>NUCLEOTIDE SEQUENCE [LARGE SCALE GENOMIC DNA]</scope>
    <source>
        <strain evidence="2 3">DSM 45511</strain>
    </source>
</reference>
<feature type="signal peptide" evidence="1">
    <location>
        <begin position="1"/>
        <end position="30"/>
    </location>
</feature>
<evidence type="ECO:0000313" key="2">
    <source>
        <dbReference type="EMBL" id="TQM36038.1"/>
    </source>
</evidence>